<dbReference type="PANTHER" id="PTHR36153:SF1">
    <property type="entry name" value="TYPE VI SECRETION SYSTEM COMPONENT TSSM1"/>
    <property type="match status" value="1"/>
</dbReference>
<keyword evidence="7" id="KW-1185">Reference proteome</keyword>
<dbReference type="RefSeq" id="WP_354599039.1">
    <property type="nucleotide sequence ID" value="NZ_JBEWZI010000001.1"/>
</dbReference>
<dbReference type="InterPro" id="IPR025743">
    <property type="entry name" value="TssM1_N"/>
</dbReference>
<gene>
    <name evidence="6" type="primary">tssM</name>
    <name evidence="6" type="ORF">ABXR19_00105</name>
</gene>
<dbReference type="EMBL" id="JBEWZI010000001">
    <property type="protein sequence ID" value="MET7012574.1"/>
    <property type="molecule type" value="Genomic_DNA"/>
</dbReference>
<evidence type="ECO:0000259" key="3">
    <source>
        <dbReference type="Pfam" id="PF06761"/>
    </source>
</evidence>
<dbReference type="Proteomes" id="UP001549691">
    <property type="component" value="Unassembled WGS sequence"/>
</dbReference>
<feature type="domain" description="Type VI secretion system component TssM1 helical" evidence="5">
    <location>
        <begin position="961"/>
        <end position="1058"/>
    </location>
</feature>
<comment type="caution">
    <text evidence="6">The sequence shown here is derived from an EMBL/GenBank/DDBJ whole genome shotgun (WGS) entry which is preliminary data.</text>
</comment>
<dbReference type="InterPro" id="IPR017731">
    <property type="entry name" value="TssM1-like"/>
</dbReference>
<dbReference type="InterPro" id="IPR010623">
    <property type="entry name" value="IcmF_C"/>
</dbReference>
<feature type="domain" description="IcmF-related" evidence="3">
    <location>
        <begin position="514"/>
        <end position="820"/>
    </location>
</feature>
<dbReference type="PANTHER" id="PTHR36153">
    <property type="entry name" value="INNER MEMBRANE PROTEIN-RELATED"/>
    <property type="match status" value="1"/>
</dbReference>
<evidence type="ECO:0000259" key="5">
    <source>
        <dbReference type="Pfam" id="PF21070"/>
    </source>
</evidence>
<feature type="transmembrane region" description="Helical" evidence="1">
    <location>
        <begin position="40"/>
        <end position="59"/>
    </location>
</feature>
<sequence>MKSILKTVFIILGILALVAVIWFVLPLIAFANHEPFDPPWVRLTLIALMLLFFIGRFAWSRWRARRNNTQLLDGLSKSSEPKGMAGHTQTASEAAILHERFQEAMRVLKQSQAAAAAKKGGLSRFLSLGSTRHLYELPWYVFIGAPGSGKTTALVNSGLRFPLAEKLGAQQLKGVGGTRNCDWWFTDDAVLIDTAGRYTTQDSNQSVDREAWQGFVALLRKHRPRQPLNGVLLTVSMGDLLAMNEDQAQRHADVLRARVQELYSDLNVRLPIYLLVTKSDLIAGFNEYFADLGKEARDQVWGVTFPLNQSSEDAMSDIAAKLYALRQRIEGLLIGRLQQETDLTRRGAIAAFDQQFAIATRLLASFAEKVFAPSGFEHPLMVRGVYLTSGTQEGSPIDRVMSSLGGAFGLERRIVPPASGAGKSFFITRLLRDVVFAEQRIGGANLKWEHRRSLARFAVMGGMAMLSLLLLVGWGVSTLRNRSYINEVAAQVQAAQPIVNDARMASPDDLIGILPVIDTVQGVAKTPTTADGVPMGLRFGLFQGDKLDAAADQAYRSLLRDVLYPRIANRIESQLRSVDANNLELSYEALKAYLMLFDAEHFDAEALQAWIGFDWDQNLPGNASPEQRAALARHLAALFADGPVIAPIPQNKDLVANVRNQLLRYPLPDRIFSRLKRQGVGEDVAPFTIEKAVGPTAVTVYARKSGKALSVGVPGLFTFDGYHKAFDKNVASQTKRLIDEEPWVLGISEGQRRLDDSVKIGQEVRRLYLNEYVRIWDAFIDDISVAKAANLQQNIQIARVLSAPDSPMARLMRALSRETTLNKTSNVAVVGKAQEAISETKSQLGKMLFGNAAAPRDAAPGASIESIVDDHFATLRANVGAPDDKSAPLNSAIQLLGDVYAFLSAVETAQRDKVAMPQSDVPNRAKAESARMPEPMRGLLQQLTAAGTGQALSNLRQTLSADVNAQIGQFCSQAIEGRYPFVRSSNRDVTRDDFAALFGTNGKIEDFFNRNLAQFVDTSTKPWSFKRVQEQSLGDPGNLAQFQRAATIRDVFFRSGAALRLDFKPVEMDPAITSFTLDVDGQLIKYSHGPQQLQSVQWPGQRGGLSARVQITPPGPSGASGVTIEGPWALFRIFDKANIEPGSAPEKFRVTFNVDGRTAVFDVTTSSVQNPFRLRELAEFRCPAGL</sequence>
<name>A0ABV2TF80_9RHOO</name>
<dbReference type="Pfam" id="PF06744">
    <property type="entry name" value="IcmF_C"/>
    <property type="match status" value="1"/>
</dbReference>
<evidence type="ECO:0000256" key="1">
    <source>
        <dbReference type="SAM" id="Phobius"/>
    </source>
</evidence>
<dbReference type="NCBIfam" id="TIGR03348">
    <property type="entry name" value="VI_IcmF"/>
    <property type="match status" value="1"/>
</dbReference>
<organism evidence="6 7">
    <name type="scientific">Uliginosibacterium flavum</name>
    <dbReference type="NCBI Taxonomy" id="1396831"/>
    <lineage>
        <taxon>Bacteria</taxon>
        <taxon>Pseudomonadati</taxon>
        <taxon>Pseudomonadota</taxon>
        <taxon>Betaproteobacteria</taxon>
        <taxon>Rhodocyclales</taxon>
        <taxon>Zoogloeaceae</taxon>
        <taxon>Uliginosibacterium</taxon>
    </lineage>
</organism>
<dbReference type="Pfam" id="PF21070">
    <property type="entry name" value="IcmF_helical"/>
    <property type="match status" value="1"/>
</dbReference>
<evidence type="ECO:0000313" key="7">
    <source>
        <dbReference type="Proteomes" id="UP001549691"/>
    </source>
</evidence>
<keyword evidence="1" id="KW-1133">Transmembrane helix</keyword>
<feature type="transmembrane region" description="Helical" evidence="1">
    <location>
        <begin position="7"/>
        <end position="28"/>
    </location>
</feature>
<dbReference type="Gene3D" id="3.40.50.300">
    <property type="entry name" value="P-loop containing nucleotide triphosphate hydrolases"/>
    <property type="match status" value="1"/>
</dbReference>
<proteinExistence type="predicted"/>
<feature type="domain" description="Type VI secretion system component TssM1 N-terminal" evidence="4">
    <location>
        <begin position="206"/>
        <end position="461"/>
    </location>
</feature>
<dbReference type="Pfam" id="PF06761">
    <property type="entry name" value="IcmF-related"/>
    <property type="match status" value="1"/>
</dbReference>
<accession>A0ABV2TF80</accession>
<evidence type="ECO:0000259" key="2">
    <source>
        <dbReference type="Pfam" id="PF06744"/>
    </source>
</evidence>
<evidence type="ECO:0000313" key="6">
    <source>
        <dbReference type="EMBL" id="MET7012574.1"/>
    </source>
</evidence>
<dbReference type="InterPro" id="IPR048677">
    <property type="entry name" value="TssM1_hel"/>
</dbReference>
<evidence type="ECO:0000259" key="4">
    <source>
        <dbReference type="Pfam" id="PF14331"/>
    </source>
</evidence>
<protein>
    <submittedName>
        <fullName evidence="6">Type VI secretion system membrane subunit TssM</fullName>
    </submittedName>
</protein>
<dbReference type="Pfam" id="PF14331">
    <property type="entry name" value="IcmF-related_N"/>
    <property type="match status" value="1"/>
</dbReference>
<keyword evidence="1" id="KW-0812">Transmembrane</keyword>
<reference evidence="6 7" key="1">
    <citation type="submission" date="2024-07" db="EMBL/GenBank/DDBJ databases">
        <title>Uliginosibacterium flavum JJ3220;KACC:17644.</title>
        <authorList>
            <person name="Kim M.K."/>
        </authorList>
    </citation>
    <scope>NUCLEOTIDE SEQUENCE [LARGE SCALE GENOMIC DNA]</scope>
    <source>
        <strain evidence="6 7">KACC:17644</strain>
    </source>
</reference>
<feature type="domain" description="Type VI secretion system IcmF C-terminal" evidence="2">
    <location>
        <begin position="1063"/>
        <end position="1167"/>
    </location>
</feature>
<feature type="transmembrane region" description="Helical" evidence="1">
    <location>
        <begin position="457"/>
        <end position="476"/>
    </location>
</feature>
<dbReference type="SUPFAM" id="SSF52540">
    <property type="entry name" value="P-loop containing nucleoside triphosphate hydrolases"/>
    <property type="match status" value="1"/>
</dbReference>
<dbReference type="InterPro" id="IPR009612">
    <property type="entry name" value="IcmF-rel"/>
</dbReference>
<keyword evidence="1" id="KW-0472">Membrane</keyword>
<dbReference type="InterPro" id="IPR053156">
    <property type="entry name" value="T6SS_TssM-like"/>
</dbReference>
<dbReference type="InterPro" id="IPR027417">
    <property type="entry name" value="P-loop_NTPase"/>
</dbReference>